<dbReference type="CDD" id="cd05233">
    <property type="entry name" value="SDR_c"/>
    <property type="match status" value="1"/>
</dbReference>
<dbReference type="InterPro" id="IPR011008">
    <property type="entry name" value="Dimeric_a/b-barrel"/>
</dbReference>
<name>A0A4U0S151_9ACTN</name>
<dbReference type="Pfam" id="PF13561">
    <property type="entry name" value="adh_short_C2"/>
    <property type="match status" value="1"/>
</dbReference>
<dbReference type="SUPFAM" id="SSF51735">
    <property type="entry name" value="NAD(P)-binding Rossmann-fold domains"/>
    <property type="match status" value="1"/>
</dbReference>
<dbReference type="InterPro" id="IPR036291">
    <property type="entry name" value="NAD(P)-bd_dom_sf"/>
</dbReference>
<proteinExistence type="inferred from homology"/>
<dbReference type="InterPro" id="IPR002347">
    <property type="entry name" value="SDR_fam"/>
</dbReference>
<reference evidence="4 5" key="1">
    <citation type="submission" date="2019-04" db="EMBL/GenBank/DDBJ databases">
        <title>Streptomyces oryziradicis sp. nov., a novel actinomycete isolated from rhizosphere soil of rice (Oryza sativa L.).</title>
        <authorList>
            <person name="Li C."/>
        </authorList>
    </citation>
    <scope>NUCLEOTIDE SEQUENCE [LARGE SCALE GENOMIC DNA]</scope>
    <source>
        <strain evidence="4 5">NEAU-C40</strain>
    </source>
</reference>
<organism evidence="4 5">
    <name type="scientific">Actinacidiphila oryziradicis</name>
    <dbReference type="NCBI Taxonomy" id="2571141"/>
    <lineage>
        <taxon>Bacteria</taxon>
        <taxon>Bacillati</taxon>
        <taxon>Actinomycetota</taxon>
        <taxon>Actinomycetes</taxon>
        <taxon>Kitasatosporales</taxon>
        <taxon>Streptomycetaceae</taxon>
        <taxon>Actinacidiphila</taxon>
    </lineage>
</organism>
<dbReference type="Proteomes" id="UP000305778">
    <property type="component" value="Unassembled WGS sequence"/>
</dbReference>
<feature type="region of interest" description="Disordered" evidence="3">
    <location>
        <begin position="48"/>
        <end position="69"/>
    </location>
</feature>
<sequence length="234" mass="24586">MRGAPQMPAYSASKHGIIGLAKSAGVQGAPLGIRVNAVAPGLIDTSMQTGPGGTGGAAPGLGTLTNPSHRLGTADEVAALVAFLLSDDAPSSPAPSSRSTVARPRTARTSLSYPPDPQRPKETRMRYLMIAQTTPLEGRDDEFNAWYNGEHLKDVLAVPGFVSAERFEVASGEAPFKYYAIYEVEAGTDAEIWAAVPPARDDVDDRGSRRVRRVLLAPIGSRVTSADFTNAPAG</sequence>
<gene>
    <name evidence="4" type="ORF">FCI23_40165</name>
</gene>
<feature type="compositionally biased region" description="Gly residues" evidence="3">
    <location>
        <begin position="50"/>
        <end position="59"/>
    </location>
</feature>
<evidence type="ECO:0000256" key="1">
    <source>
        <dbReference type="ARBA" id="ARBA00006484"/>
    </source>
</evidence>
<protein>
    <submittedName>
        <fullName evidence="4">SDR family oxidoreductase</fullName>
    </submittedName>
</protein>
<feature type="region of interest" description="Disordered" evidence="3">
    <location>
        <begin position="88"/>
        <end position="122"/>
    </location>
</feature>
<accession>A0A4U0S151</accession>
<dbReference type="AlphaFoldDB" id="A0A4U0S151"/>
<dbReference type="Gene3D" id="3.40.50.720">
    <property type="entry name" value="NAD(P)-binding Rossmann-like Domain"/>
    <property type="match status" value="1"/>
</dbReference>
<dbReference type="PANTHER" id="PTHR24321">
    <property type="entry name" value="DEHYDROGENASES, SHORT CHAIN"/>
    <property type="match status" value="1"/>
</dbReference>
<comment type="similarity">
    <text evidence="1">Belongs to the short-chain dehydrogenases/reductases (SDR) family.</text>
</comment>
<dbReference type="OrthoDB" id="3481501at2"/>
<dbReference type="PRINTS" id="PR00081">
    <property type="entry name" value="GDHRDH"/>
</dbReference>
<evidence type="ECO:0000313" key="4">
    <source>
        <dbReference type="EMBL" id="TKA01697.1"/>
    </source>
</evidence>
<comment type="caution">
    <text evidence="4">The sequence shown here is derived from an EMBL/GenBank/DDBJ whole genome shotgun (WGS) entry which is preliminary data.</text>
</comment>
<evidence type="ECO:0000313" key="5">
    <source>
        <dbReference type="Proteomes" id="UP000305778"/>
    </source>
</evidence>
<dbReference type="SUPFAM" id="SSF54909">
    <property type="entry name" value="Dimeric alpha+beta barrel"/>
    <property type="match status" value="1"/>
</dbReference>
<dbReference type="GO" id="GO:0016491">
    <property type="term" value="F:oxidoreductase activity"/>
    <property type="evidence" value="ECO:0007669"/>
    <property type="project" value="UniProtKB-KW"/>
</dbReference>
<evidence type="ECO:0000256" key="2">
    <source>
        <dbReference type="ARBA" id="ARBA00023002"/>
    </source>
</evidence>
<dbReference type="PANTHER" id="PTHR24321:SF8">
    <property type="entry name" value="ESTRADIOL 17-BETA-DEHYDROGENASE 8-RELATED"/>
    <property type="match status" value="1"/>
</dbReference>
<dbReference type="EMBL" id="SUMC01000070">
    <property type="protein sequence ID" value="TKA01697.1"/>
    <property type="molecule type" value="Genomic_DNA"/>
</dbReference>
<keyword evidence="5" id="KW-1185">Reference proteome</keyword>
<feature type="compositionally biased region" description="Low complexity" evidence="3">
    <location>
        <begin position="89"/>
        <end position="110"/>
    </location>
</feature>
<evidence type="ECO:0000256" key="3">
    <source>
        <dbReference type="SAM" id="MobiDB-lite"/>
    </source>
</evidence>
<keyword evidence="2" id="KW-0560">Oxidoreductase</keyword>